<gene>
    <name evidence="2" type="ORF">CWO92_22885</name>
</gene>
<comment type="caution">
    <text evidence="2">The sequence shown here is derived from an EMBL/GenBank/DDBJ whole genome shotgun (WGS) entry which is preliminary data.</text>
</comment>
<proteinExistence type="predicted"/>
<feature type="region of interest" description="Disordered" evidence="1">
    <location>
        <begin position="31"/>
        <end position="67"/>
    </location>
</feature>
<evidence type="ECO:0000313" key="2">
    <source>
        <dbReference type="EMBL" id="PKR82749.1"/>
    </source>
</evidence>
<reference evidence="2 3" key="1">
    <citation type="submission" date="2017-11" db="EMBL/GenBank/DDBJ databases">
        <title>Bacillus camelliae sp. nov., isolated from pu'er tea.</title>
        <authorList>
            <person name="Niu L."/>
        </authorList>
    </citation>
    <scope>NUCLEOTIDE SEQUENCE [LARGE SCALE GENOMIC DNA]</scope>
    <source>
        <strain evidence="2 3">7578-1</strain>
    </source>
</reference>
<keyword evidence="3" id="KW-1185">Reference proteome</keyword>
<name>A0A2N3LDT0_9BACI</name>
<evidence type="ECO:0000256" key="1">
    <source>
        <dbReference type="SAM" id="MobiDB-lite"/>
    </source>
</evidence>
<evidence type="ECO:0000313" key="3">
    <source>
        <dbReference type="Proteomes" id="UP000233440"/>
    </source>
</evidence>
<dbReference type="AlphaFoldDB" id="A0A2N3LDT0"/>
<dbReference type="EMBL" id="PIQO01000029">
    <property type="protein sequence ID" value="PKR82749.1"/>
    <property type="molecule type" value="Genomic_DNA"/>
</dbReference>
<protein>
    <submittedName>
        <fullName evidence="2">Uncharacterized protein</fullName>
    </submittedName>
</protein>
<sequence>MSFIGCQKDKRRQKGKANVFYRVPKGQEEAKRISKCPLQGAKRTSGGKKGKQMSFIGCQKDKRRQKE</sequence>
<accession>A0A2N3LDT0</accession>
<dbReference type="Proteomes" id="UP000233440">
    <property type="component" value="Unassembled WGS sequence"/>
</dbReference>
<organism evidence="2 3">
    <name type="scientific">Heyndrickxia camelliae</name>
    <dbReference type="NCBI Taxonomy" id="1707093"/>
    <lineage>
        <taxon>Bacteria</taxon>
        <taxon>Bacillati</taxon>
        <taxon>Bacillota</taxon>
        <taxon>Bacilli</taxon>
        <taxon>Bacillales</taxon>
        <taxon>Bacillaceae</taxon>
        <taxon>Heyndrickxia</taxon>
    </lineage>
</organism>